<dbReference type="PANTHER" id="PTHR24305:SF166">
    <property type="entry name" value="CYTOCHROME P450 12A4, MITOCHONDRIAL-RELATED"/>
    <property type="match status" value="1"/>
</dbReference>
<evidence type="ECO:0000256" key="6">
    <source>
        <dbReference type="ARBA" id="ARBA00022692"/>
    </source>
</evidence>
<dbReference type="PRINTS" id="PR00463">
    <property type="entry name" value="EP450I"/>
</dbReference>
<dbReference type="AlphaFoldDB" id="A0AAW0BQ10"/>
<dbReference type="GO" id="GO:0004497">
    <property type="term" value="F:monooxygenase activity"/>
    <property type="evidence" value="ECO:0007669"/>
    <property type="project" value="UniProtKB-KW"/>
</dbReference>
<keyword evidence="12" id="KW-0472">Membrane</keyword>
<evidence type="ECO:0000256" key="13">
    <source>
        <dbReference type="PIRSR" id="PIRSR602401-1"/>
    </source>
</evidence>
<evidence type="ECO:0000256" key="11">
    <source>
        <dbReference type="ARBA" id="ARBA00023033"/>
    </source>
</evidence>
<dbReference type="SUPFAM" id="SSF48264">
    <property type="entry name" value="Cytochrome P450"/>
    <property type="match status" value="1"/>
</dbReference>
<comment type="caution">
    <text evidence="14">The sequence shown here is derived from an EMBL/GenBank/DDBJ whole genome shotgun (WGS) entry which is preliminary data.</text>
</comment>
<dbReference type="InterPro" id="IPR050121">
    <property type="entry name" value="Cytochrome_P450_monoxygenase"/>
</dbReference>
<keyword evidence="7 13" id="KW-0479">Metal-binding</keyword>
<accession>A0AAW0BQ10</accession>
<evidence type="ECO:0000256" key="9">
    <source>
        <dbReference type="ARBA" id="ARBA00023002"/>
    </source>
</evidence>
<keyword evidence="10 13" id="KW-0408">Iron</keyword>
<protein>
    <submittedName>
        <fullName evidence="14">Cytochrome P450</fullName>
    </submittedName>
</protein>
<reference evidence="14 15" key="1">
    <citation type="journal article" date="2024" name="J Genomics">
        <title>Draft genome sequencing and assembly of Favolaschia claudopus CIRM-BRFM 2984 isolated from oak limbs.</title>
        <authorList>
            <person name="Navarro D."/>
            <person name="Drula E."/>
            <person name="Chaduli D."/>
            <person name="Cazenave R."/>
            <person name="Ahrendt S."/>
            <person name="Wang J."/>
            <person name="Lipzen A."/>
            <person name="Daum C."/>
            <person name="Barry K."/>
            <person name="Grigoriev I.V."/>
            <person name="Favel A."/>
            <person name="Rosso M.N."/>
            <person name="Martin F."/>
        </authorList>
    </citation>
    <scope>NUCLEOTIDE SEQUENCE [LARGE SCALE GENOMIC DNA]</scope>
    <source>
        <strain evidence="14 15">CIRM-BRFM 2984</strain>
    </source>
</reference>
<dbReference type="Gene3D" id="1.10.630.10">
    <property type="entry name" value="Cytochrome P450"/>
    <property type="match status" value="1"/>
</dbReference>
<comment type="subcellular location">
    <subcellularLocation>
        <location evidence="2">Membrane</location>
    </subcellularLocation>
</comment>
<evidence type="ECO:0000256" key="3">
    <source>
        <dbReference type="ARBA" id="ARBA00004721"/>
    </source>
</evidence>
<dbReference type="GO" id="GO:0020037">
    <property type="term" value="F:heme binding"/>
    <property type="evidence" value="ECO:0007669"/>
    <property type="project" value="InterPro"/>
</dbReference>
<keyword evidence="15" id="KW-1185">Reference proteome</keyword>
<sequence>MTFIVVVLALVLAGLIWHIGKRRSTIRDIVGPSSSSWTFGNMEQFVLPPRFGEYESAWRKRYGPVYRFKACFGDDRLMISDPAALQAIVQSPDFVPTPRADALTCALCGPRNILSQVGQSHARLRAGLTPGFTAAATRRYQPIFEKVALTISEKLNAYEGKPTNICSVLSVAAFDAIAEAVFGNSTESLDPEFVDVNLKVAHMATGRSKGTIIVEAILDYLPKELCRKIVNLPSQGLDLLRTQTRLATSEGYRIVQEKMDAAQQGLERGNDVFDLLLFPENSKESLSAEDIIGQMSFLMLAGGETTSNTLAFGLVELAKDIELQEKLRTEIHAAFSASPVNLAYDSLPLLNAFIKETLRLYPVIPAAERIVVSDTVIPLSDPITLQNGQSIQQIPVQKGQIVVIGIGSYQRLESIWGADADVFRPSRWLDGTVHRGEAIGPYASLLTFLGGIRTCLGWRFAVLEMQVFLCELLGKFSFALAPGHVLGIQLQHATILQPVDSAGKKSVELIVSRIS</sequence>
<dbReference type="EMBL" id="JAWWNJ010000028">
    <property type="protein sequence ID" value="KAK7028669.1"/>
    <property type="molecule type" value="Genomic_DNA"/>
</dbReference>
<evidence type="ECO:0000256" key="10">
    <source>
        <dbReference type="ARBA" id="ARBA00023004"/>
    </source>
</evidence>
<evidence type="ECO:0000256" key="2">
    <source>
        <dbReference type="ARBA" id="ARBA00004370"/>
    </source>
</evidence>
<dbReference type="InterPro" id="IPR002401">
    <property type="entry name" value="Cyt_P450_E_grp-I"/>
</dbReference>
<evidence type="ECO:0000256" key="5">
    <source>
        <dbReference type="ARBA" id="ARBA00022617"/>
    </source>
</evidence>
<dbReference type="PANTHER" id="PTHR24305">
    <property type="entry name" value="CYTOCHROME P450"/>
    <property type="match status" value="1"/>
</dbReference>
<organism evidence="14 15">
    <name type="scientific">Favolaschia claudopus</name>
    <dbReference type="NCBI Taxonomy" id="2862362"/>
    <lineage>
        <taxon>Eukaryota</taxon>
        <taxon>Fungi</taxon>
        <taxon>Dikarya</taxon>
        <taxon>Basidiomycota</taxon>
        <taxon>Agaricomycotina</taxon>
        <taxon>Agaricomycetes</taxon>
        <taxon>Agaricomycetidae</taxon>
        <taxon>Agaricales</taxon>
        <taxon>Marasmiineae</taxon>
        <taxon>Mycenaceae</taxon>
        <taxon>Favolaschia</taxon>
    </lineage>
</organism>
<evidence type="ECO:0000256" key="1">
    <source>
        <dbReference type="ARBA" id="ARBA00001971"/>
    </source>
</evidence>
<keyword evidence="11" id="KW-0503">Monooxygenase</keyword>
<gene>
    <name evidence="14" type="ORF">R3P38DRAFT_3267520</name>
</gene>
<comment type="pathway">
    <text evidence="3">Secondary metabolite biosynthesis; terpenoid biosynthesis.</text>
</comment>
<dbReference type="InterPro" id="IPR001128">
    <property type="entry name" value="Cyt_P450"/>
</dbReference>
<dbReference type="Proteomes" id="UP001362999">
    <property type="component" value="Unassembled WGS sequence"/>
</dbReference>
<dbReference type="Pfam" id="PF00067">
    <property type="entry name" value="p450"/>
    <property type="match status" value="1"/>
</dbReference>
<dbReference type="GO" id="GO:0016020">
    <property type="term" value="C:membrane"/>
    <property type="evidence" value="ECO:0007669"/>
    <property type="project" value="UniProtKB-SubCell"/>
</dbReference>
<proteinExistence type="inferred from homology"/>
<dbReference type="PRINTS" id="PR00385">
    <property type="entry name" value="P450"/>
</dbReference>
<evidence type="ECO:0000256" key="8">
    <source>
        <dbReference type="ARBA" id="ARBA00022989"/>
    </source>
</evidence>
<name>A0AAW0BQ10_9AGAR</name>
<feature type="binding site" description="axial binding residue" evidence="13">
    <location>
        <position position="455"/>
    </location>
    <ligand>
        <name>heme</name>
        <dbReference type="ChEBI" id="CHEBI:30413"/>
    </ligand>
    <ligandPart>
        <name>Fe</name>
        <dbReference type="ChEBI" id="CHEBI:18248"/>
    </ligandPart>
</feature>
<keyword evidence="8" id="KW-1133">Transmembrane helix</keyword>
<comment type="similarity">
    <text evidence="4">Belongs to the cytochrome P450 family.</text>
</comment>
<dbReference type="InterPro" id="IPR036396">
    <property type="entry name" value="Cyt_P450_sf"/>
</dbReference>
<keyword evidence="6" id="KW-0812">Transmembrane</keyword>
<dbReference type="GO" id="GO:0005506">
    <property type="term" value="F:iron ion binding"/>
    <property type="evidence" value="ECO:0007669"/>
    <property type="project" value="InterPro"/>
</dbReference>
<evidence type="ECO:0000256" key="4">
    <source>
        <dbReference type="ARBA" id="ARBA00010617"/>
    </source>
</evidence>
<evidence type="ECO:0000313" key="14">
    <source>
        <dbReference type="EMBL" id="KAK7028669.1"/>
    </source>
</evidence>
<evidence type="ECO:0000313" key="15">
    <source>
        <dbReference type="Proteomes" id="UP001362999"/>
    </source>
</evidence>
<comment type="cofactor">
    <cofactor evidence="1 13">
        <name>heme</name>
        <dbReference type="ChEBI" id="CHEBI:30413"/>
    </cofactor>
</comment>
<evidence type="ECO:0000256" key="7">
    <source>
        <dbReference type="ARBA" id="ARBA00022723"/>
    </source>
</evidence>
<keyword evidence="9" id="KW-0560">Oxidoreductase</keyword>
<dbReference type="GO" id="GO:0016705">
    <property type="term" value="F:oxidoreductase activity, acting on paired donors, with incorporation or reduction of molecular oxygen"/>
    <property type="evidence" value="ECO:0007669"/>
    <property type="project" value="InterPro"/>
</dbReference>
<evidence type="ECO:0000256" key="12">
    <source>
        <dbReference type="ARBA" id="ARBA00023136"/>
    </source>
</evidence>
<keyword evidence="5 13" id="KW-0349">Heme</keyword>